<dbReference type="GO" id="GO:0016787">
    <property type="term" value="F:hydrolase activity"/>
    <property type="evidence" value="ECO:0007669"/>
    <property type="project" value="UniProtKB-KW"/>
</dbReference>
<dbReference type="OrthoDB" id="8119704at2759"/>
<comment type="catalytic activity">
    <reaction evidence="5">
        <text>a 1,2-diacyl-sn-glycerol + H2O = a 2-acylglycerol + a fatty acid + H(+)</text>
        <dbReference type="Rhea" id="RHEA:33275"/>
        <dbReference type="ChEBI" id="CHEBI:15377"/>
        <dbReference type="ChEBI" id="CHEBI:15378"/>
        <dbReference type="ChEBI" id="CHEBI:17389"/>
        <dbReference type="ChEBI" id="CHEBI:17815"/>
        <dbReference type="ChEBI" id="CHEBI:28868"/>
        <dbReference type="EC" id="3.1.1.116"/>
    </reaction>
</comment>
<evidence type="ECO:0000256" key="8">
    <source>
        <dbReference type="ARBA" id="ARBA00048283"/>
    </source>
</evidence>
<dbReference type="PANTHER" id="PTHR46118:SF4">
    <property type="entry name" value="PROTEIN ABHD11"/>
    <property type="match status" value="1"/>
</dbReference>
<dbReference type="Proteomes" id="UP000886998">
    <property type="component" value="Unassembled WGS sequence"/>
</dbReference>
<dbReference type="SUPFAM" id="SSF53474">
    <property type="entry name" value="alpha/beta-Hydrolases"/>
    <property type="match status" value="1"/>
</dbReference>
<dbReference type="InterPro" id="IPR000073">
    <property type="entry name" value="AB_hydrolase_1"/>
</dbReference>
<comment type="caution">
    <text evidence="13">The sequence shown here is derived from an EMBL/GenBank/DDBJ whole genome shotgun (WGS) entry which is preliminary data.</text>
</comment>
<evidence type="ECO:0000256" key="10">
    <source>
        <dbReference type="ARBA" id="ARBA00048513"/>
    </source>
</evidence>
<dbReference type="EMBL" id="BMAV01016035">
    <property type="protein sequence ID" value="GFY66417.1"/>
    <property type="molecule type" value="Genomic_DNA"/>
</dbReference>
<sequence>MGNSLFSALLPYSHQTPDRFDRTSSVIAGAGTAILIKGSHSRPFMFPPRLTYRYGTDSASTLDILARKNLIWPCTADSISELSSDHNPVRFHFPRTSNFEMPPPQLNTTWSIFTNILANPDNFELPTANSTQEIDSQVSNLTNEILNARMNSLNLFYHSEQPYVQGELKELIKERNKARKTWQLSRHPQHKAELNRLQNKIKRKIYHYRQQAWEDNLSTLNAEDNSLWGIAKAFRKKSALNVPTGIALSDTNKTELTRVENFVKQLWISSYRSILLRNTCSHSPVRLAYQVFEPKEGANDQLPPLIFQHGVIASKETWGALPQILADRSKRKAYAVDTRNHGDSEWSDSITMETLSEDLLNFMKDKNIPKCAFIGHSLGGVSGLRAVLRKPDWFEMIFIEDHYVRSPCQKTFQMIKEFIKMTERIVAEIPPLYSEENARAFIKECMEKRMPGGSGIVTRNSKIILPFAVKRESDGRYVLKADVKRILPFCCPFDDPSPGEVYEGPSYFLYGTKSPFKINEDEDHIKKHFRKAKLIPLEGAGHYIHLNFPEEFLKIVLERLLQSPNK</sequence>
<accession>A0A8X6Y6G5</accession>
<evidence type="ECO:0000259" key="12">
    <source>
        <dbReference type="Pfam" id="PF00561"/>
    </source>
</evidence>
<evidence type="ECO:0000256" key="11">
    <source>
        <dbReference type="ARBA" id="ARBA00048919"/>
    </source>
</evidence>
<comment type="catalytic activity">
    <reaction evidence="9">
        <text>1,2-didecanoylglycerol + H2O = decanoylglycerol + decanoate + H(+)</text>
        <dbReference type="Rhea" id="RHEA:48596"/>
        <dbReference type="ChEBI" id="CHEBI:11152"/>
        <dbReference type="ChEBI" id="CHEBI:15377"/>
        <dbReference type="ChEBI" id="CHEBI:15378"/>
        <dbReference type="ChEBI" id="CHEBI:27689"/>
        <dbReference type="ChEBI" id="CHEBI:90605"/>
    </reaction>
</comment>
<comment type="catalytic activity">
    <reaction evidence="8">
        <text>1-octadecanoyl-2-(4Z,7Z,10Z,13Z,16Z,19Z-docosahexaenoyl)-sn-glycerol + H2O = 2-(4Z,7Z,10Z,13Z,16Z,19Z-docosahexaenoyl)-glycerol + octadecanoate + H(+)</text>
        <dbReference type="Rhea" id="RHEA:77107"/>
        <dbReference type="ChEBI" id="CHEBI:15377"/>
        <dbReference type="ChEBI" id="CHEBI:15378"/>
        <dbReference type="ChEBI" id="CHEBI:25629"/>
        <dbReference type="ChEBI" id="CHEBI:77129"/>
        <dbReference type="ChEBI" id="CHEBI:186738"/>
    </reaction>
</comment>
<dbReference type="Pfam" id="PF00561">
    <property type="entry name" value="Abhydrolase_1"/>
    <property type="match status" value="1"/>
</dbReference>
<keyword evidence="2" id="KW-0378">Hydrolase</keyword>
<evidence type="ECO:0000313" key="14">
    <source>
        <dbReference type="Proteomes" id="UP000886998"/>
    </source>
</evidence>
<evidence type="ECO:0000256" key="3">
    <source>
        <dbReference type="ARBA" id="ARBA00026104"/>
    </source>
</evidence>
<comment type="catalytic activity">
    <reaction evidence="10">
        <text>1-octadecanoyl-2-(9Z-octadecenoyl)-sn-glycerol + H2O = 2-(9Z-octadecenoyl)-glycerol + octadecanoate + H(+)</text>
        <dbReference type="Rhea" id="RHEA:77103"/>
        <dbReference type="ChEBI" id="CHEBI:15377"/>
        <dbReference type="ChEBI" id="CHEBI:15378"/>
        <dbReference type="ChEBI" id="CHEBI:25629"/>
        <dbReference type="ChEBI" id="CHEBI:73990"/>
        <dbReference type="ChEBI" id="CHEBI:75468"/>
    </reaction>
</comment>
<keyword evidence="14" id="KW-1185">Reference proteome</keyword>
<dbReference type="EC" id="3.1.1.116" evidence="3"/>
<reference evidence="13" key="1">
    <citation type="submission" date="2020-08" db="EMBL/GenBank/DDBJ databases">
        <title>Multicomponent nature underlies the extraordinary mechanical properties of spider dragline silk.</title>
        <authorList>
            <person name="Kono N."/>
            <person name="Nakamura H."/>
            <person name="Mori M."/>
            <person name="Yoshida Y."/>
            <person name="Ohtoshi R."/>
            <person name="Malay A.D."/>
            <person name="Moran D.A.P."/>
            <person name="Tomita M."/>
            <person name="Numata K."/>
            <person name="Arakawa K."/>
        </authorList>
    </citation>
    <scope>NUCLEOTIDE SEQUENCE</scope>
</reference>
<dbReference type="AlphaFoldDB" id="A0A8X6Y6G5"/>
<comment type="catalytic activity">
    <reaction evidence="6">
        <text>a 1,3-diacyl-sn-glycerol + H2O = a 1-acyl-sn-glycerol + a fatty acid + H(+)</text>
        <dbReference type="Rhea" id="RHEA:38503"/>
        <dbReference type="ChEBI" id="CHEBI:15377"/>
        <dbReference type="ChEBI" id="CHEBI:15378"/>
        <dbReference type="ChEBI" id="CHEBI:28868"/>
        <dbReference type="ChEBI" id="CHEBI:64683"/>
        <dbReference type="ChEBI" id="CHEBI:77272"/>
    </reaction>
</comment>
<protein>
    <recommendedName>
        <fullName evidence="7">sn-1-specific diacylglycerol lipase ABHD11</fullName>
        <ecNumber evidence="3">3.1.1.116</ecNumber>
    </recommendedName>
    <alternativeName>
        <fullName evidence="4">Alpha/beta hydrolase domain-containing protein 11</fullName>
    </alternativeName>
</protein>
<evidence type="ECO:0000256" key="1">
    <source>
        <dbReference type="ARBA" id="ARBA00008645"/>
    </source>
</evidence>
<proteinExistence type="inferred from homology"/>
<name>A0A8X6Y6G5_9ARAC</name>
<evidence type="ECO:0000256" key="2">
    <source>
        <dbReference type="ARBA" id="ARBA00022801"/>
    </source>
</evidence>
<comment type="catalytic activity">
    <reaction evidence="11">
        <text>1-octadecanoyl-2-(5Z,8Z,11Z,14Z-eicosatetraenoyl)-sn-glycerol + H2O = 2-(5Z,8Z,11Z,14Z-eicosatetraenoyl)-glycerol + octadecanoate + H(+)</text>
        <dbReference type="Rhea" id="RHEA:38507"/>
        <dbReference type="ChEBI" id="CHEBI:15377"/>
        <dbReference type="ChEBI" id="CHEBI:15378"/>
        <dbReference type="ChEBI" id="CHEBI:25629"/>
        <dbReference type="ChEBI" id="CHEBI:52392"/>
        <dbReference type="ChEBI" id="CHEBI:75728"/>
    </reaction>
</comment>
<feature type="domain" description="AB hydrolase-1" evidence="12">
    <location>
        <begin position="303"/>
        <end position="393"/>
    </location>
</feature>
<evidence type="ECO:0000256" key="5">
    <source>
        <dbReference type="ARBA" id="ARBA00043667"/>
    </source>
</evidence>
<evidence type="ECO:0000256" key="9">
    <source>
        <dbReference type="ARBA" id="ARBA00048504"/>
    </source>
</evidence>
<comment type="similarity">
    <text evidence="1">Belongs to the AB hydrolase superfamily.</text>
</comment>
<evidence type="ECO:0000256" key="4">
    <source>
        <dbReference type="ARBA" id="ARBA00042703"/>
    </source>
</evidence>
<organism evidence="13 14">
    <name type="scientific">Trichonephila inaurata madagascariensis</name>
    <dbReference type="NCBI Taxonomy" id="2747483"/>
    <lineage>
        <taxon>Eukaryota</taxon>
        <taxon>Metazoa</taxon>
        <taxon>Ecdysozoa</taxon>
        <taxon>Arthropoda</taxon>
        <taxon>Chelicerata</taxon>
        <taxon>Arachnida</taxon>
        <taxon>Araneae</taxon>
        <taxon>Araneomorphae</taxon>
        <taxon>Entelegynae</taxon>
        <taxon>Araneoidea</taxon>
        <taxon>Nephilidae</taxon>
        <taxon>Trichonephila</taxon>
        <taxon>Trichonephila inaurata</taxon>
    </lineage>
</organism>
<dbReference type="Gene3D" id="3.40.50.1820">
    <property type="entry name" value="alpha/beta hydrolase"/>
    <property type="match status" value="1"/>
</dbReference>
<evidence type="ECO:0000313" key="13">
    <source>
        <dbReference type="EMBL" id="GFY66417.1"/>
    </source>
</evidence>
<dbReference type="PANTHER" id="PTHR46118">
    <property type="entry name" value="PROTEIN ABHD11"/>
    <property type="match status" value="1"/>
</dbReference>
<evidence type="ECO:0000256" key="6">
    <source>
        <dbReference type="ARBA" id="ARBA00043742"/>
    </source>
</evidence>
<evidence type="ECO:0000256" key="7">
    <source>
        <dbReference type="ARBA" id="ARBA00044064"/>
    </source>
</evidence>
<gene>
    <name evidence="13" type="primary">EAT2</name>
    <name evidence="13" type="ORF">TNIN_476401</name>
</gene>
<dbReference type="InterPro" id="IPR029058">
    <property type="entry name" value="AB_hydrolase_fold"/>
</dbReference>